<gene>
    <name evidence="2" type="ORF">CF392_12720</name>
</gene>
<feature type="transmembrane region" description="Helical" evidence="1">
    <location>
        <begin position="121"/>
        <end position="140"/>
    </location>
</feature>
<organism evidence="2 3">
    <name type="scientific">Tamilnaduibacter salinus</name>
    <dbReference type="NCBI Taxonomy" id="1484056"/>
    <lineage>
        <taxon>Bacteria</taxon>
        <taxon>Pseudomonadati</taxon>
        <taxon>Pseudomonadota</taxon>
        <taxon>Gammaproteobacteria</taxon>
        <taxon>Pseudomonadales</taxon>
        <taxon>Marinobacteraceae</taxon>
        <taxon>Tamilnaduibacter</taxon>
    </lineage>
</organism>
<protein>
    <submittedName>
        <fullName evidence="2">Uncharacterized protein</fullName>
    </submittedName>
</protein>
<dbReference type="EMBL" id="NMPM01000078">
    <property type="protein sequence ID" value="PAV25107.1"/>
    <property type="molecule type" value="Genomic_DNA"/>
</dbReference>
<evidence type="ECO:0000313" key="2">
    <source>
        <dbReference type="EMBL" id="PAV25107.1"/>
    </source>
</evidence>
<keyword evidence="1" id="KW-1133">Transmembrane helix</keyword>
<keyword evidence="1" id="KW-0812">Transmembrane</keyword>
<keyword evidence="1" id="KW-0472">Membrane</keyword>
<evidence type="ECO:0000313" key="3">
    <source>
        <dbReference type="Proteomes" id="UP000218332"/>
    </source>
</evidence>
<dbReference type="AlphaFoldDB" id="A0A2A2I0D1"/>
<evidence type="ECO:0000256" key="1">
    <source>
        <dbReference type="SAM" id="Phobius"/>
    </source>
</evidence>
<comment type="caution">
    <text evidence="2">The sequence shown here is derived from an EMBL/GenBank/DDBJ whole genome shotgun (WGS) entry which is preliminary data.</text>
</comment>
<dbReference type="Proteomes" id="UP000218332">
    <property type="component" value="Unassembled WGS sequence"/>
</dbReference>
<accession>A0A2A2I0D1</accession>
<sequence>MFLLSIFGPGLLAFAAFLVLSGAMNSPPEFRELIVKQGAVSAVGQANAHRLIILHDDGRGYRLRSDCPCNRRLPGHEVTVWVEPDLWGRDRYDVWELRMGDRTLLSYGDKTTAVRRQNRKAVQIGGGLMVAGLLVLPFWWRHLSATRSRSSSSAGSRP</sequence>
<keyword evidence="3" id="KW-1185">Reference proteome</keyword>
<proteinExistence type="predicted"/>
<name>A0A2A2I0D1_9GAMM</name>
<reference evidence="2 3" key="1">
    <citation type="submission" date="2017-07" db="EMBL/GenBank/DDBJ databases">
        <title>Tamlnaduibacter salinus (Mi-7) genome sequencing.</title>
        <authorList>
            <person name="Verma A."/>
            <person name="Krishnamurthi S."/>
        </authorList>
    </citation>
    <scope>NUCLEOTIDE SEQUENCE [LARGE SCALE GENOMIC DNA]</scope>
    <source>
        <strain evidence="2 3">Mi-7</strain>
    </source>
</reference>